<proteinExistence type="predicted"/>
<reference evidence="2 3" key="1">
    <citation type="submission" date="2023-07" db="EMBL/GenBank/DDBJ databases">
        <title>Sorghum-associated microbial communities from plants grown in Nebraska, USA.</title>
        <authorList>
            <person name="Schachtman D."/>
        </authorList>
    </citation>
    <scope>NUCLEOTIDE SEQUENCE [LARGE SCALE GENOMIC DNA]</scope>
    <source>
        <strain evidence="2 3">3262</strain>
    </source>
</reference>
<feature type="transmembrane region" description="Helical" evidence="1">
    <location>
        <begin position="16"/>
        <end position="41"/>
    </location>
</feature>
<keyword evidence="1" id="KW-0812">Transmembrane</keyword>
<keyword evidence="1" id="KW-1133">Transmembrane helix</keyword>
<evidence type="ECO:0000313" key="2">
    <source>
        <dbReference type="EMBL" id="MDR6940851.1"/>
    </source>
</evidence>
<comment type="caution">
    <text evidence="2">The sequence shown here is derived from an EMBL/GenBank/DDBJ whole genome shotgun (WGS) entry which is preliminary data.</text>
</comment>
<dbReference type="Proteomes" id="UP001247620">
    <property type="component" value="Unassembled WGS sequence"/>
</dbReference>
<keyword evidence="1" id="KW-0472">Membrane</keyword>
<name>A0ABU1T643_9SPHI</name>
<sequence length="86" mass="9702">MNVSHNRSYYALTRLMVLRCSIGSLFSFILDFCGLAGFGLFNPLKNFITTARTLTGTSEITFYWASHTFANLARNKCHMDKDSTGH</sequence>
<dbReference type="EMBL" id="JAVDUU010000001">
    <property type="protein sequence ID" value="MDR6940851.1"/>
    <property type="molecule type" value="Genomic_DNA"/>
</dbReference>
<organism evidence="2 3">
    <name type="scientific">Mucilaginibacter pocheonensis</name>
    <dbReference type="NCBI Taxonomy" id="398050"/>
    <lineage>
        <taxon>Bacteria</taxon>
        <taxon>Pseudomonadati</taxon>
        <taxon>Bacteroidota</taxon>
        <taxon>Sphingobacteriia</taxon>
        <taxon>Sphingobacteriales</taxon>
        <taxon>Sphingobacteriaceae</taxon>
        <taxon>Mucilaginibacter</taxon>
    </lineage>
</organism>
<keyword evidence="3" id="KW-1185">Reference proteome</keyword>
<evidence type="ECO:0000313" key="3">
    <source>
        <dbReference type="Proteomes" id="UP001247620"/>
    </source>
</evidence>
<protein>
    <submittedName>
        <fullName evidence="2">Uncharacterized protein</fullName>
    </submittedName>
</protein>
<accession>A0ABU1T643</accession>
<gene>
    <name evidence="2" type="ORF">J2W55_000679</name>
</gene>
<evidence type="ECO:0000256" key="1">
    <source>
        <dbReference type="SAM" id="Phobius"/>
    </source>
</evidence>